<accession>A0A1H5Y290</accession>
<dbReference type="InterPro" id="IPR006059">
    <property type="entry name" value="SBP"/>
</dbReference>
<evidence type="ECO:0000256" key="2">
    <source>
        <dbReference type="SAM" id="SignalP"/>
    </source>
</evidence>
<dbReference type="RefSeq" id="WP_104002470.1">
    <property type="nucleotide sequence ID" value="NZ_FNVQ01000001.1"/>
</dbReference>
<feature type="chain" id="PRO_5009290070" evidence="2">
    <location>
        <begin position="26"/>
        <end position="384"/>
    </location>
</feature>
<evidence type="ECO:0000313" key="3">
    <source>
        <dbReference type="EMBL" id="SEG17720.1"/>
    </source>
</evidence>
<dbReference type="Proteomes" id="UP000236745">
    <property type="component" value="Unassembled WGS sequence"/>
</dbReference>
<dbReference type="PANTHER" id="PTHR30222">
    <property type="entry name" value="SPERMIDINE/PUTRESCINE-BINDING PERIPLASMIC PROTEIN"/>
    <property type="match status" value="1"/>
</dbReference>
<dbReference type="CDD" id="cd13588">
    <property type="entry name" value="PBP2_polyamine_1"/>
    <property type="match status" value="1"/>
</dbReference>
<dbReference type="OrthoDB" id="9769319at2"/>
<dbReference type="EMBL" id="FNVQ01000001">
    <property type="protein sequence ID" value="SEG17720.1"/>
    <property type="molecule type" value="Genomic_DNA"/>
</dbReference>
<reference evidence="3 4" key="1">
    <citation type="submission" date="2016-10" db="EMBL/GenBank/DDBJ databases">
        <authorList>
            <person name="de Groot N.N."/>
        </authorList>
    </citation>
    <scope>NUCLEOTIDE SEQUENCE [LARGE SCALE GENOMIC DNA]</scope>
    <source>
        <strain evidence="3 4">DSM 22012</strain>
    </source>
</reference>
<dbReference type="AlphaFoldDB" id="A0A1H5Y290"/>
<evidence type="ECO:0000313" key="4">
    <source>
        <dbReference type="Proteomes" id="UP000236745"/>
    </source>
</evidence>
<dbReference type="PANTHER" id="PTHR30222:SF18">
    <property type="entry name" value="BIFUNCTIONAL POLYHYDROXYBUTYRATE SYNTHASE _ ABC TRANSPORTER PERIPLASMIC BINDING PROTEIN-RELATED"/>
    <property type="match status" value="1"/>
</dbReference>
<dbReference type="Pfam" id="PF13416">
    <property type="entry name" value="SBP_bac_8"/>
    <property type="match status" value="1"/>
</dbReference>
<evidence type="ECO:0000256" key="1">
    <source>
        <dbReference type="ARBA" id="ARBA00022729"/>
    </source>
</evidence>
<dbReference type="SUPFAM" id="SSF53850">
    <property type="entry name" value="Periplasmic binding protein-like II"/>
    <property type="match status" value="1"/>
</dbReference>
<protein>
    <submittedName>
        <fullName evidence="3">Putative spermidine/putrescine transport system substrate-binding protein</fullName>
    </submittedName>
</protein>
<keyword evidence="4" id="KW-1185">Reference proteome</keyword>
<sequence>MAKANLITGTLAGALLAATGSNAMALDEIGPGEGRVDIIAWAGYIERGETDPAFDWVTEFEKNTSCTVNVKTAATSDEMVSLMAKGGYDLVTASGDASLRLIYGKRVQPINLNLIKAWDTIDSRLQKAPWHTVDGVHYGVPFEWGPNVLMYNTNVFKEAPESWKVVFENMQLPDGSSNEGRVQAYDGPIYIADAALYLMSTQPELGITDPYELNETQYAAVLELLRGQHSLIHRYWHDYNVQMSDFKNEGVVASSSWPFMANLLMGEEQPVAMTFPKEGVTGWADTTMMAADAPHPNCAYEWLNWSITPKLQGDLAAWFGAVPAVPAACEGNELLGENGCATNGFDNFEKVHFWKTPTAQCDSQGTCVSYSRWTQDYIAIMGGR</sequence>
<keyword evidence="1 2" id="KW-0732">Signal</keyword>
<proteinExistence type="predicted"/>
<name>A0A1H5Y290_9GAMM</name>
<organism evidence="3 4">
    <name type="scientific">Marinobacterium lutimaris</name>
    <dbReference type="NCBI Taxonomy" id="568106"/>
    <lineage>
        <taxon>Bacteria</taxon>
        <taxon>Pseudomonadati</taxon>
        <taxon>Pseudomonadota</taxon>
        <taxon>Gammaproteobacteria</taxon>
        <taxon>Oceanospirillales</taxon>
        <taxon>Oceanospirillaceae</taxon>
        <taxon>Marinobacterium</taxon>
    </lineage>
</organism>
<feature type="signal peptide" evidence="2">
    <location>
        <begin position="1"/>
        <end position="25"/>
    </location>
</feature>
<dbReference type="Gene3D" id="3.40.190.10">
    <property type="entry name" value="Periplasmic binding protein-like II"/>
    <property type="match status" value="2"/>
</dbReference>
<gene>
    <name evidence="3" type="ORF">SAMN05444390_1011578</name>
</gene>